<accession>A0A916DS56</accession>
<evidence type="ECO:0000313" key="1">
    <source>
        <dbReference type="EMBL" id="BDS10842.1"/>
    </source>
</evidence>
<organism evidence="1 2">
    <name type="scientific">Aureispira anguillae</name>
    <dbReference type="NCBI Taxonomy" id="2864201"/>
    <lineage>
        <taxon>Bacteria</taxon>
        <taxon>Pseudomonadati</taxon>
        <taxon>Bacteroidota</taxon>
        <taxon>Saprospiria</taxon>
        <taxon>Saprospirales</taxon>
        <taxon>Saprospiraceae</taxon>
        <taxon>Aureispira</taxon>
    </lineage>
</organism>
<dbReference type="EMBL" id="AP026867">
    <property type="protein sequence ID" value="BDS10842.1"/>
    <property type="molecule type" value="Genomic_DNA"/>
</dbReference>
<evidence type="ECO:0000313" key="2">
    <source>
        <dbReference type="Proteomes" id="UP001060919"/>
    </source>
</evidence>
<dbReference type="RefSeq" id="WP_264792106.1">
    <property type="nucleotide sequence ID" value="NZ_AP026867.1"/>
</dbReference>
<gene>
    <name evidence="1" type="ORF">AsAng_0015520</name>
</gene>
<dbReference type="Proteomes" id="UP001060919">
    <property type="component" value="Chromosome"/>
</dbReference>
<reference evidence="1" key="1">
    <citation type="submission" date="2022-09" db="EMBL/GenBank/DDBJ databases">
        <title>Aureispira anguillicida sp. nov., isolated from Leptocephalus of Japanese eel Anguilla japonica.</title>
        <authorList>
            <person name="Yuasa K."/>
            <person name="Mekata T."/>
            <person name="Ikunari K."/>
        </authorList>
    </citation>
    <scope>NUCLEOTIDE SEQUENCE</scope>
    <source>
        <strain evidence="1">EL160426</strain>
    </source>
</reference>
<protein>
    <submittedName>
        <fullName evidence="1">Uncharacterized protein</fullName>
    </submittedName>
</protein>
<proteinExistence type="predicted"/>
<sequence length="135" mass="15978">MDYYRQHSILIQDKIPLQLQRSHWHKFHYWLGQYLIETKAQSTIEKLIQATLLQAFIKISKLIQRLERSGKPMKSKISLQLSPSEKYGLEHSIQAVAEEVDNDFFEPFYLAYLQPILDQFHQHDINQPNQGLSLL</sequence>
<name>A0A916DS56_9BACT</name>
<dbReference type="KEGG" id="aup:AsAng_0015520"/>
<keyword evidence="2" id="KW-1185">Reference proteome</keyword>
<dbReference type="AlphaFoldDB" id="A0A916DS56"/>